<proteinExistence type="predicted"/>
<reference evidence="1 2" key="1">
    <citation type="submission" date="2018-08" db="EMBL/GenBank/DDBJ databases">
        <title>Genomic Encyclopedia of Type Strains, Phase IV (KMG-IV): sequencing the most valuable type-strain genomes for metagenomic binning, comparative biology and taxonomic classification.</title>
        <authorList>
            <person name="Goeker M."/>
        </authorList>
    </citation>
    <scope>NUCLEOTIDE SEQUENCE [LARGE SCALE GENOMIC DNA]</scope>
    <source>
        <strain evidence="1 2">BW863</strain>
    </source>
</reference>
<name>A0A3D9Z1Y6_9HYPH</name>
<comment type="caution">
    <text evidence="1">The sequence shown here is derived from an EMBL/GenBank/DDBJ whole genome shotgun (WGS) entry which is preliminary data.</text>
</comment>
<organism evidence="1 2">
    <name type="scientific">Methylovirgula ligni</name>
    <dbReference type="NCBI Taxonomy" id="569860"/>
    <lineage>
        <taxon>Bacteria</taxon>
        <taxon>Pseudomonadati</taxon>
        <taxon>Pseudomonadota</taxon>
        <taxon>Alphaproteobacteria</taxon>
        <taxon>Hyphomicrobiales</taxon>
        <taxon>Beijerinckiaceae</taxon>
        <taxon>Methylovirgula</taxon>
    </lineage>
</organism>
<dbReference type="AlphaFoldDB" id="A0A3D9Z1Y6"/>
<sequence length="62" mass="6678">MRMLIALLVVVYLVGVGVVLAPTVKAKWNTGSTSQFVTSIASEIPTALAWPATIYRKTTERG</sequence>
<evidence type="ECO:0000313" key="2">
    <source>
        <dbReference type="Proteomes" id="UP000256900"/>
    </source>
</evidence>
<gene>
    <name evidence="1" type="ORF">DES32_0399</name>
</gene>
<dbReference type="Proteomes" id="UP000256900">
    <property type="component" value="Unassembled WGS sequence"/>
</dbReference>
<evidence type="ECO:0000313" key="1">
    <source>
        <dbReference type="EMBL" id="REF89183.1"/>
    </source>
</evidence>
<dbReference type="EMBL" id="QUMO01000001">
    <property type="protein sequence ID" value="REF89183.1"/>
    <property type="molecule type" value="Genomic_DNA"/>
</dbReference>
<keyword evidence="2" id="KW-1185">Reference proteome</keyword>
<accession>A0A3D9Z1Y6</accession>
<protein>
    <submittedName>
        <fullName evidence="1">Uncharacterized protein</fullName>
    </submittedName>
</protein>